<name>A0A9R1U0W0_9HYME</name>
<evidence type="ECO:0000256" key="5">
    <source>
        <dbReference type="PROSITE-ProRule" id="PRU00125"/>
    </source>
</evidence>
<proteinExistence type="predicted"/>
<dbReference type="GO" id="GO:0046872">
    <property type="term" value="F:metal ion binding"/>
    <property type="evidence" value="ECO:0007669"/>
    <property type="project" value="UniProtKB-KW"/>
</dbReference>
<dbReference type="SMART" id="SM00132">
    <property type="entry name" value="LIM"/>
    <property type="match status" value="2"/>
</dbReference>
<evidence type="ECO:0000256" key="1">
    <source>
        <dbReference type="ARBA" id="ARBA00022723"/>
    </source>
</evidence>
<evidence type="ECO:0000256" key="4">
    <source>
        <dbReference type="ARBA" id="ARBA00023038"/>
    </source>
</evidence>
<dbReference type="Pfam" id="PF00412">
    <property type="entry name" value="LIM"/>
    <property type="match status" value="2"/>
</dbReference>
<feature type="compositionally biased region" description="Basic residues" evidence="6">
    <location>
        <begin position="288"/>
        <end position="300"/>
    </location>
</feature>
<organism evidence="8 11">
    <name type="scientific">Fopius arisanus</name>
    <dbReference type="NCBI Taxonomy" id="64838"/>
    <lineage>
        <taxon>Eukaryota</taxon>
        <taxon>Metazoa</taxon>
        <taxon>Ecdysozoa</taxon>
        <taxon>Arthropoda</taxon>
        <taxon>Hexapoda</taxon>
        <taxon>Insecta</taxon>
        <taxon>Pterygota</taxon>
        <taxon>Neoptera</taxon>
        <taxon>Endopterygota</taxon>
        <taxon>Hymenoptera</taxon>
        <taxon>Apocrita</taxon>
        <taxon>Ichneumonoidea</taxon>
        <taxon>Braconidae</taxon>
        <taxon>Opiinae</taxon>
        <taxon>Fopius</taxon>
    </lineage>
</organism>
<feature type="region of interest" description="Disordered" evidence="6">
    <location>
        <begin position="1"/>
        <end position="127"/>
    </location>
</feature>
<dbReference type="PROSITE" id="PS00478">
    <property type="entry name" value="LIM_DOMAIN_1"/>
    <property type="match status" value="1"/>
</dbReference>
<evidence type="ECO:0000259" key="7">
    <source>
        <dbReference type="PROSITE" id="PS50023"/>
    </source>
</evidence>
<feature type="compositionally biased region" description="Low complexity" evidence="6">
    <location>
        <begin position="10"/>
        <end position="25"/>
    </location>
</feature>
<feature type="domain" description="LIM zinc-binding" evidence="7">
    <location>
        <begin position="141"/>
        <end position="203"/>
    </location>
</feature>
<evidence type="ECO:0000256" key="3">
    <source>
        <dbReference type="ARBA" id="ARBA00022833"/>
    </source>
</evidence>
<dbReference type="GeneID" id="105267650"/>
<dbReference type="OrthoDB" id="6352355at2759"/>
<evidence type="ECO:0000256" key="2">
    <source>
        <dbReference type="ARBA" id="ARBA00022737"/>
    </source>
</evidence>
<evidence type="ECO:0000313" key="8">
    <source>
        <dbReference type="Proteomes" id="UP000694866"/>
    </source>
</evidence>
<accession>A0A9R1U0W0</accession>
<dbReference type="AlphaFoldDB" id="A0A9R1U0W0"/>
<dbReference type="RefSeq" id="XP_011304946.1">
    <property type="nucleotide sequence ID" value="XM_011306644.1"/>
</dbReference>
<gene>
    <name evidence="9 10 11" type="primary">LOC105267650</name>
</gene>
<keyword evidence="4 5" id="KW-0440">LIM domain</keyword>
<keyword evidence="8" id="KW-1185">Reference proteome</keyword>
<evidence type="ECO:0000313" key="9">
    <source>
        <dbReference type="RefSeq" id="XP_011304944.1"/>
    </source>
</evidence>
<dbReference type="KEGG" id="fas:105267650"/>
<dbReference type="InterPro" id="IPR001781">
    <property type="entry name" value="Znf_LIM"/>
</dbReference>
<dbReference type="PROSITE" id="PS50023">
    <property type="entry name" value="LIM_DOMAIN_2"/>
    <property type="match status" value="2"/>
</dbReference>
<accession>A0A9R1T8S7</accession>
<feature type="domain" description="LIM zinc-binding" evidence="7">
    <location>
        <begin position="205"/>
        <end position="267"/>
    </location>
</feature>
<dbReference type="Gene3D" id="2.10.110.10">
    <property type="entry name" value="Cysteine Rich Protein"/>
    <property type="match status" value="2"/>
</dbReference>
<protein>
    <submittedName>
        <fullName evidence="9 10">LIM/homeobox protein Lhx9</fullName>
    </submittedName>
</protein>
<sequence>MNPHHPGHTAAYPHHPSLSSSPHHPGAGGPHHGGYATGNSSSGGGSGGGSGSTSTPDLPSPHSPPSHSGQTDPGTPYGSLGGTPGMGSNGHHHGGGMMGDNPHHPVHTHPHLPGHPAYPPVNHNNNCTLKQEGGQQGSMIHTCSGCGGRIVERFFLHAIDRYWHNSCLKCAFCNHPLAEMGASCFIKNGQVLCKPDYTRMYGSTAQCAGCSQTIPADQLVTRAAGVVFHPKCFVCSKCGEPLLSGAKYTLMSGQPVCEPDWHKLMKSSSVASTGGVQTITGNGGAPQRKNKVGRPRRSRE</sequence>
<evidence type="ECO:0000256" key="6">
    <source>
        <dbReference type="SAM" id="MobiDB-lite"/>
    </source>
</evidence>
<evidence type="ECO:0000313" key="11">
    <source>
        <dbReference type="RefSeq" id="XP_011304946.1"/>
    </source>
</evidence>
<feature type="compositionally biased region" description="Gly residues" evidence="6">
    <location>
        <begin position="79"/>
        <end position="88"/>
    </location>
</feature>
<feature type="compositionally biased region" description="Gly residues" evidence="6">
    <location>
        <begin position="26"/>
        <end position="51"/>
    </location>
</feature>
<feature type="region of interest" description="Disordered" evidence="6">
    <location>
        <begin position="272"/>
        <end position="300"/>
    </location>
</feature>
<dbReference type="PANTHER" id="PTHR45787">
    <property type="entry name" value="LD11652P"/>
    <property type="match status" value="1"/>
</dbReference>
<evidence type="ECO:0000313" key="10">
    <source>
        <dbReference type="RefSeq" id="XP_011304945.1"/>
    </source>
</evidence>
<dbReference type="InterPro" id="IPR050945">
    <property type="entry name" value="LMO_RBTN_TF"/>
</dbReference>
<keyword evidence="2" id="KW-0677">Repeat</keyword>
<dbReference type="Proteomes" id="UP000694866">
    <property type="component" value="Unplaced"/>
</dbReference>
<accession>A0A9R1T924</accession>
<dbReference type="RefSeq" id="XP_011304944.1">
    <property type="nucleotide sequence ID" value="XM_011306642.1"/>
</dbReference>
<dbReference type="RefSeq" id="XP_011304945.1">
    <property type="nucleotide sequence ID" value="XM_011306643.1"/>
</dbReference>
<dbReference type="PANTHER" id="PTHR45787:SF13">
    <property type="entry name" value="LD11652P"/>
    <property type="match status" value="1"/>
</dbReference>
<reference evidence="9 10" key="1">
    <citation type="submission" date="2025-04" db="UniProtKB">
        <authorList>
            <consortium name="RefSeq"/>
        </authorList>
    </citation>
    <scope>IDENTIFICATION</scope>
    <source>
        <strain evidence="9 10">USDA-PBARC FA_bdor</strain>
        <tissue evidence="9 10">Whole organism</tissue>
    </source>
</reference>
<keyword evidence="1 5" id="KW-0479">Metal-binding</keyword>
<keyword evidence="3 5" id="KW-0862">Zinc</keyword>
<dbReference type="SUPFAM" id="SSF57716">
    <property type="entry name" value="Glucocorticoid receptor-like (DNA-binding domain)"/>
    <property type="match status" value="2"/>
</dbReference>